<dbReference type="GO" id="GO:0015074">
    <property type="term" value="P:DNA integration"/>
    <property type="evidence" value="ECO:0007669"/>
    <property type="project" value="InterPro"/>
</dbReference>
<evidence type="ECO:0000256" key="1">
    <source>
        <dbReference type="ARBA" id="ARBA00023125"/>
    </source>
</evidence>
<keyword evidence="1" id="KW-0238">DNA-binding</keyword>
<dbReference type="Proteomes" id="UP000095591">
    <property type="component" value="Unassembled WGS sequence"/>
</dbReference>
<feature type="domain" description="Phage integrase SAM-like" evidence="3">
    <location>
        <begin position="99"/>
        <end position="177"/>
    </location>
</feature>
<dbReference type="PANTHER" id="PTHR30349:SF64">
    <property type="entry name" value="PROPHAGE INTEGRASE INTD-RELATED"/>
    <property type="match status" value="1"/>
</dbReference>
<accession>A0A173V7L8</accession>
<sequence>MIYLNPCVQKSKKRSDGSYVGYICFTRERQMYMYNTGIILKSNEVTKNLSIRSCRSLNLINEIMVKFQARINDLEARNLIGCKSLRQIVDLCNAEQKHVIDVIAEILDIANEISNENTKFNYLTTRSSLMKFMGTDSLNINEVTLKFLNDYTLYLQHKRMSPASIRNYISNLKASINRIRAKYNNPEIGEIVIPYNPFERYKMPSMPISNKKALPPEIIRMIANIPDDTYYNNPSRSLLNFIRDMFMLSFYTRGTNTIDFMMMKKSNMKKGRLEFERTKTMNRRMDRAFTSIKLEPEALEIIYKYPGDGDRLLCIGDRFSSERSFRTAIRQGMIALRDYIDYQEMSFYSARHSWATIARNDIGADIDDVAKGLNHASALPITDIYIKPDLSRIDELNRKVIDFVLYERLNK</sequence>
<dbReference type="InterPro" id="IPR011010">
    <property type="entry name" value="DNA_brk_join_enz"/>
</dbReference>
<keyword evidence="2" id="KW-0233">DNA recombination</keyword>
<dbReference type="AlphaFoldDB" id="A0A173V7L8"/>
<dbReference type="GO" id="GO:0006310">
    <property type="term" value="P:DNA recombination"/>
    <property type="evidence" value="ECO:0007669"/>
    <property type="project" value="UniProtKB-KW"/>
</dbReference>
<protein>
    <submittedName>
        <fullName evidence="4">Site-specific recombinase XerD</fullName>
    </submittedName>
</protein>
<dbReference type="Pfam" id="PF13102">
    <property type="entry name" value="Phage_int_SAM_5"/>
    <property type="match status" value="1"/>
</dbReference>
<evidence type="ECO:0000313" key="5">
    <source>
        <dbReference type="Proteomes" id="UP000095591"/>
    </source>
</evidence>
<dbReference type="InterPro" id="IPR013762">
    <property type="entry name" value="Integrase-like_cat_sf"/>
</dbReference>
<dbReference type="EMBL" id="CYXP01000006">
    <property type="protein sequence ID" value="CUN23322.1"/>
    <property type="molecule type" value="Genomic_DNA"/>
</dbReference>
<name>A0A173V7L8_PARDI</name>
<evidence type="ECO:0000256" key="2">
    <source>
        <dbReference type="ARBA" id="ARBA00023172"/>
    </source>
</evidence>
<dbReference type="Gene3D" id="1.10.150.130">
    <property type="match status" value="1"/>
</dbReference>
<reference evidence="4 5" key="1">
    <citation type="submission" date="2015-09" db="EMBL/GenBank/DDBJ databases">
        <authorList>
            <consortium name="Pathogen Informatics"/>
        </authorList>
    </citation>
    <scope>NUCLEOTIDE SEQUENCE [LARGE SCALE GENOMIC DNA]</scope>
    <source>
        <strain evidence="4 5">2789STDY5608872</strain>
    </source>
</reference>
<dbReference type="GO" id="GO:0003677">
    <property type="term" value="F:DNA binding"/>
    <property type="evidence" value="ECO:0007669"/>
    <property type="project" value="UniProtKB-KW"/>
</dbReference>
<organism evidence="4 5">
    <name type="scientific">Parabacteroides distasonis</name>
    <dbReference type="NCBI Taxonomy" id="823"/>
    <lineage>
        <taxon>Bacteria</taxon>
        <taxon>Pseudomonadati</taxon>
        <taxon>Bacteroidota</taxon>
        <taxon>Bacteroidia</taxon>
        <taxon>Bacteroidales</taxon>
        <taxon>Tannerellaceae</taxon>
        <taxon>Parabacteroides</taxon>
    </lineage>
</organism>
<dbReference type="Gene3D" id="1.10.443.10">
    <property type="entry name" value="Intergrase catalytic core"/>
    <property type="match status" value="1"/>
</dbReference>
<dbReference type="PANTHER" id="PTHR30349">
    <property type="entry name" value="PHAGE INTEGRASE-RELATED"/>
    <property type="match status" value="1"/>
</dbReference>
<dbReference type="InterPro" id="IPR010998">
    <property type="entry name" value="Integrase_recombinase_N"/>
</dbReference>
<dbReference type="InterPro" id="IPR050090">
    <property type="entry name" value="Tyrosine_recombinase_XerCD"/>
</dbReference>
<evidence type="ECO:0000313" key="4">
    <source>
        <dbReference type="EMBL" id="CUN23322.1"/>
    </source>
</evidence>
<evidence type="ECO:0000259" key="3">
    <source>
        <dbReference type="Pfam" id="PF13102"/>
    </source>
</evidence>
<dbReference type="SUPFAM" id="SSF56349">
    <property type="entry name" value="DNA breaking-rejoining enzymes"/>
    <property type="match status" value="1"/>
</dbReference>
<dbReference type="InterPro" id="IPR025269">
    <property type="entry name" value="SAM-like_dom"/>
</dbReference>
<proteinExistence type="predicted"/>
<gene>
    <name evidence="4" type="ORF">ERS852429_02744</name>
</gene>